<sequence length="383" mass="42887">MIRKVIFWIHLLSGSVAGVVILMMSITGVILTFQSQMVAFSNRSFSTVEPPSPGAVRLDMDTIVNRANDSEPEAEVTSVTVRPNPKAAYVVNFGRTTTVFVDPYTGEVKGEGNTGLRDLLRSIMYWHRWFGAEGDNRDIAMAITGAGNLVFCLLTITGIFIWWPRKHKLTTFKTNMIPKFDIQGKARDFNWHHTAGFWFLPVLFLISLSGIYISYRWAGDLVYTLTATERPPAQAPPPSDAKWETPRVPLESFITTAKGQVPEWAYITLDIPKPGAKTTILSMSESDSRIPLTRSTLKLNTENAAVVEWIPFSRQNLGSRITTWLRWIHTGEAGGWIGQLIAGIATTAALVLGWTGLSLSYRRLRQYLKRRRTALTNENASQH</sequence>
<evidence type="ECO:0000256" key="1">
    <source>
        <dbReference type="SAM" id="Phobius"/>
    </source>
</evidence>
<evidence type="ECO:0000259" key="2">
    <source>
        <dbReference type="Pfam" id="PF03413"/>
    </source>
</evidence>
<feature type="transmembrane region" description="Helical" evidence="1">
    <location>
        <begin position="195"/>
        <end position="215"/>
    </location>
</feature>
<feature type="domain" description="PepSY" evidence="2">
    <location>
        <begin position="58"/>
        <end position="108"/>
    </location>
</feature>
<keyword evidence="1" id="KW-0472">Membrane</keyword>
<protein>
    <recommendedName>
        <fullName evidence="2">PepSY domain-containing protein</fullName>
    </recommendedName>
</protein>
<feature type="transmembrane region" description="Helical" evidence="1">
    <location>
        <begin position="336"/>
        <end position="361"/>
    </location>
</feature>
<dbReference type="Pfam" id="PF03413">
    <property type="entry name" value="PepSY"/>
    <property type="match status" value="1"/>
</dbReference>
<dbReference type="AlphaFoldDB" id="A0A382EAJ0"/>
<dbReference type="EMBL" id="UINC01043415">
    <property type="protein sequence ID" value="SVB47419.1"/>
    <property type="molecule type" value="Genomic_DNA"/>
</dbReference>
<dbReference type="Pfam" id="PF03929">
    <property type="entry name" value="PepSY_TM"/>
    <property type="match status" value="1"/>
</dbReference>
<dbReference type="InterPro" id="IPR025711">
    <property type="entry name" value="PepSY"/>
</dbReference>
<feature type="transmembrane region" description="Helical" evidence="1">
    <location>
        <begin position="139"/>
        <end position="163"/>
    </location>
</feature>
<dbReference type="PANTHER" id="PTHR34219:SF3">
    <property type="entry name" value="BLL7967 PROTEIN"/>
    <property type="match status" value="1"/>
</dbReference>
<organism evidence="3">
    <name type="scientific">marine metagenome</name>
    <dbReference type="NCBI Taxonomy" id="408172"/>
    <lineage>
        <taxon>unclassified sequences</taxon>
        <taxon>metagenomes</taxon>
        <taxon>ecological metagenomes</taxon>
    </lineage>
</organism>
<proteinExistence type="predicted"/>
<keyword evidence="1" id="KW-1133">Transmembrane helix</keyword>
<name>A0A382EAJ0_9ZZZZ</name>
<evidence type="ECO:0000313" key="3">
    <source>
        <dbReference type="EMBL" id="SVB47419.1"/>
    </source>
</evidence>
<accession>A0A382EAJ0</accession>
<gene>
    <name evidence="3" type="ORF">METZ01_LOCUS200273</name>
</gene>
<dbReference type="InterPro" id="IPR005625">
    <property type="entry name" value="PepSY-ass_TM"/>
</dbReference>
<dbReference type="PANTHER" id="PTHR34219">
    <property type="entry name" value="IRON-REGULATED INNER MEMBRANE PROTEIN-RELATED"/>
    <property type="match status" value="1"/>
</dbReference>
<feature type="transmembrane region" description="Helical" evidence="1">
    <location>
        <begin position="7"/>
        <end position="33"/>
    </location>
</feature>
<keyword evidence="1" id="KW-0812">Transmembrane</keyword>
<reference evidence="3" key="1">
    <citation type="submission" date="2018-05" db="EMBL/GenBank/DDBJ databases">
        <authorList>
            <person name="Lanie J.A."/>
            <person name="Ng W.-L."/>
            <person name="Kazmierczak K.M."/>
            <person name="Andrzejewski T.M."/>
            <person name="Davidsen T.M."/>
            <person name="Wayne K.J."/>
            <person name="Tettelin H."/>
            <person name="Glass J.I."/>
            <person name="Rusch D."/>
            <person name="Podicherti R."/>
            <person name="Tsui H.-C.T."/>
            <person name="Winkler M.E."/>
        </authorList>
    </citation>
    <scope>NUCLEOTIDE SEQUENCE</scope>
</reference>